<dbReference type="AlphaFoldDB" id="A0A6L9MGW7"/>
<proteinExistence type="predicted"/>
<keyword evidence="2" id="KW-1185">Reference proteome</keyword>
<organism evidence="1 2">
    <name type="scientific">Aurantimonas aggregata</name>
    <dbReference type="NCBI Taxonomy" id="2047720"/>
    <lineage>
        <taxon>Bacteria</taxon>
        <taxon>Pseudomonadati</taxon>
        <taxon>Pseudomonadota</taxon>
        <taxon>Alphaproteobacteria</taxon>
        <taxon>Hyphomicrobiales</taxon>
        <taxon>Aurantimonadaceae</taxon>
        <taxon>Aurantimonas</taxon>
    </lineage>
</organism>
<accession>A0A6L9MGW7</accession>
<evidence type="ECO:0000313" key="2">
    <source>
        <dbReference type="Proteomes" id="UP000476332"/>
    </source>
</evidence>
<comment type="caution">
    <text evidence="1">The sequence shown here is derived from an EMBL/GenBank/DDBJ whole genome shotgun (WGS) entry which is preliminary data.</text>
</comment>
<dbReference type="EMBL" id="JAAAMJ010000006">
    <property type="protein sequence ID" value="NDV87049.1"/>
    <property type="molecule type" value="Genomic_DNA"/>
</dbReference>
<sequence length="524" mass="57289">MGIDIQRYGPPGPVGAKFLQAVGPIDIIMGPAGSGKTVCSVMKGPLLASKFMPVCRDGVIRMKVACIRTTYRDFARTALESWHEAFPEDHPWTKSYAGGQDRPVTHKLEWETIRDNSRVKVEFTLQTGAIGDQTIESFTKGYEISAGWMNECDAFDERVAGMFLQRTGRYPPVSMIADSELDRVSKAAAEGFRLMGLEPKEGEVILPRMVWADMNPPDIGNWSLRFTGYAKKAEQKPGYVLHPQPSGLSPNAENRVGKPRSSYELESQTMTENDVRRFVHGLPGYATDGKAVYPEFNINVHRTDQKLSPVRGLPIGLGLDAGGSPACGIGQFMPNGQLRMLREICTDPGTGPTRFATMILEVLLADFAGFPISEAWADPSAYYGADRQAGELSHMEIVARALNVSIMPAPSNEPGLRHDSVRWYLSGMIDGNTPRLLVSSDCEVTIGGFAAHYKLTKMASAGATDRLAVAKNSYSHIQDAWQYLTLGHRGRAGAITDAAQQGRPSKVVPISSRKARADFDVFSV</sequence>
<dbReference type="Proteomes" id="UP000476332">
    <property type="component" value="Unassembled WGS sequence"/>
</dbReference>
<dbReference type="InterPro" id="IPR027417">
    <property type="entry name" value="P-loop_NTPase"/>
</dbReference>
<gene>
    <name evidence="1" type="ORF">GTW51_10080</name>
</gene>
<protein>
    <recommendedName>
        <fullName evidence="3">TerL</fullName>
    </recommendedName>
</protein>
<evidence type="ECO:0008006" key="3">
    <source>
        <dbReference type="Google" id="ProtNLM"/>
    </source>
</evidence>
<name>A0A6L9MGW7_9HYPH</name>
<evidence type="ECO:0000313" key="1">
    <source>
        <dbReference type="EMBL" id="NDV87049.1"/>
    </source>
</evidence>
<reference evidence="1 2" key="1">
    <citation type="submission" date="2020-01" db="EMBL/GenBank/DDBJ databases">
        <title>Genomes of bacteria type strains.</title>
        <authorList>
            <person name="Chen J."/>
            <person name="Zhu S."/>
            <person name="Chen J."/>
        </authorList>
    </citation>
    <scope>NUCLEOTIDE SEQUENCE [LARGE SCALE GENOMIC DNA]</scope>
    <source>
        <strain evidence="1 2">KCTC 52919</strain>
    </source>
</reference>
<dbReference type="Gene3D" id="3.40.50.300">
    <property type="entry name" value="P-loop containing nucleotide triphosphate hydrolases"/>
    <property type="match status" value="1"/>
</dbReference>
<dbReference type="RefSeq" id="WP_163043806.1">
    <property type="nucleotide sequence ID" value="NZ_JAAAMJ010000006.1"/>
</dbReference>